<comment type="similarity">
    <text evidence="3 11">Belongs to the FKBP-type PPIase family. Tig subfamily.</text>
</comment>
<feature type="domain" description="PPIase FKBP-type" evidence="12">
    <location>
        <begin position="156"/>
        <end position="250"/>
    </location>
</feature>
<accession>A0A0G1MCK4</accession>
<evidence type="ECO:0000259" key="12">
    <source>
        <dbReference type="PROSITE" id="PS50059"/>
    </source>
</evidence>
<dbReference type="InterPro" id="IPR027304">
    <property type="entry name" value="Trigger_fact/SurA_dom_sf"/>
</dbReference>
<comment type="subcellular location">
    <subcellularLocation>
        <location evidence="2">Cytoplasm</location>
    </subcellularLocation>
</comment>
<dbReference type="Gene3D" id="3.10.50.40">
    <property type="match status" value="1"/>
</dbReference>
<keyword evidence="7 11" id="KW-0143">Chaperone</keyword>
<dbReference type="GO" id="GO:0015031">
    <property type="term" value="P:protein transport"/>
    <property type="evidence" value="ECO:0007669"/>
    <property type="project" value="InterPro"/>
</dbReference>
<dbReference type="Pfam" id="PF05698">
    <property type="entry name" value="Trigger_C"/>
    <property type="match status" value="1"/>
</dbReference>
<dbReference type="AlphaFoldDB" id="A0A0G1MCK4"/>
<dbReference type="GO" id="GO:0003755">
    <property type="term" value="F:peptidyl-prolyl cis-trans isomerase activity"/>
    <property type="evidence" value="ECO:0007669"/>
    <property type="project" value="UniProtKB-KW"/>
</dbReference>
<evidence type="ECO:0000256" key="10">
    <source>
        <dbReference type="PROSITE-ProRule" id="PRU00277"/>
    </source>
</evidence>
<dbReference type="GO" id="GO:0043022">
    <property type="term" value="F:ribosome binding"/>
    <property type="evidence" value="ECO:0007669"/>
    <property type="project" value="TreeGrafter"/>
</dbReference>
<dbReference type="InterPro" id="IPR005215">
    <property type="entry name" value="Trig_fac"/>
</dbReference>
<dbReference type="InterPro" id="IPR008880">
    <property type="entry name" value="Trigger_fac_C"/>
</dbReference>
<dbReference type="SUPFAM" id="SSF54534">
    <property type="entry name" value="FKBP-like"/>
    <property type="match status" value="1"/>
</dbReference>
<sequence length="346" mass="39071">MDITVKKLPVSKVELRITLPWEEWQGEMGHAVEYLGKDMKVAGFRPGKVPRDVIEKRFGKEVLLMEAAEHAISHSYPKALKEKKIEAIGRPEVKLGKAVQGVALEYSVVTAVMPEPVLGSWRDAVKKANKAFAKQLATIEEKEVDAELKRLADMRAKLVTVNREACLDDNVLVNFSVLQNGVLIENGKSEKHPLVLGKGVFIPGFEEQLVGMKEGEEKTFELTFPAEYHAKHLAGKPATFQVKVGVVQEREIPVIDDAFAQRLGKFESLEKLKENLRSGMLEEQKAKNKAEHRTQILDALVEHAEIEYPEILVEEESNRMVREFELQIQSMGLNFSDYLARMKKTE</sequence>
<dbReference type="PANTHER" id="PTHR30560:SF3">
    <property type="entry name" value="TRIGGER FACTOR-LIKE PROTEIN TIG, CHLOROPLASTIC"/>
    <property type="match status" value="1"/>
</dbReference>
<dbReference type="PANTHER" id="PTHR30560">
    <property type="entry name" value="TRIGGER FACTOR CHAPERONE AND PEPTIDYL-PROLYL CIS/TRANS ISOMERASE"/>
    <property type="match status" value="1"/>
</dbReference>
<proteinExistence type="inferred from homology"/>
<evidence type="ECO:0000256" key="4">
    <source>
        <dbReference type="ARBA" id="ARBA00016902"/>
    </source>
</evidence>
<dbReference type="Proteomes" id="UP000033999">
    <property type="component" value="Unassembled WGS sequence"/>
</dbReference>
<dbReference type="InterPro" id="IPR036611">
    <property type="entry name" value="Trigger_fac_ribosome-bd_sf"/>
</dbReference>
<protein>
    <recommendedName>
        <fullName evidence="4 11">Trigger factor</fullName>
    </recommendedName>
</protein>
<evidence type="ECO:0000256" key="2">
    <source>
        <dbReference type="ARBA" id="ARBA00004496"/>
    </source>
</evidence>
<keyword evidence="9 11" id="KW-0131">Cell cycle</keyword>
<reference evidence="13 14" key="1">
    <citation type="journal article" date="2015" name="Nature">
        <title>rRNA introns, odd ribosomes, and small enigmatic genomes across a large radiation of phyla.</title>
        <authorList>
            <person name="Brown C.T."/>
            <person name="Hug L.A."/>
            <person name="Thomas B.C."/>
            <person name="Sharon I."/>
            <person name="Castelle C.J."/>
            <person name="Singh A."/>
            <person name="Wilkins M.J."/>
            <person name="Williams K.H."/>
            <person name="Banfield J.F."/>
        </authorList>
    </citation>
    <scope>NUCLEOTIDE SEQUENCE [LARGE SCALE GENOMIC DNA]</scope>
</reference>
<dbReference type="GO" id="GO:0051083">
    <property type="term" value="P:'de novo' cotranslational protein folding"/>
    <property type="evidence" value="ECO:0007669"/>
    <property type="project" value="TreeGrafter"/>
</dbReference>
<evidence type="ECO:0000256" key="6">
    <source>
        <dbReference type="ARBA" id="ARBA00023110"/>
    </source>
</evidence>
<dbReference type="GO" id="GO:0005737">
    <property type="term" value="C:cytoplasm"/>
    <property type="evidence" value="ECO:0007669"/>
    <property type="project" value="UniProtKB-SubCell"/>
</dbReference>
<comment type="catalytic activity">
    <reaction evidence="1 10">
        <text>[protein]-peptidylproline (omega=180) = [protein]-peptidylproline (omega=0)</text>
        <dbReference type="Rhea" id="RHEA:16237"/>
        <dbReference type="Rhea" id="RHEA-COMP:10747"/>
        <dbReference type="Rhea" id="RHEA-COMP:10748"/>
        <dbReference type="ChEBI" id="CHEBI:83833"/>
        <dbReference type="ChEBI" id="CHEBI:83834"/>
        <dbReference type="EC" id="5.2.1.8"/>
    </reaction>
</comment>
<evidence type="ECO:0000256" key="3">
    <source>
        <dbReference type="ARBA" id="ARBA00005464"/>
    </source>
</evidence>
<gene>
    <name evidence="13" type="ORF">UX10_C0041G0001</name>
</gene>
<dbReference type="Pfam" id="PF00254">
    <property type="entry name" value="FKBP_C"/>
    <property type="match status" value="1"/>
</dbReference>
<organism evidence="13 14">
    <name type="scientific">Candidatus Magasanikbacteria bacterium GW2011_GWA2_45_39</name>
    <dbReference type="NCBI Taxonomy" id="1619041"/>
    <lineage>
        <taxon>Bacteria</taxon>
        <taxon>Candidatus Magasanikiibacteriota</taxon>
    </lineage>
</organism>
<comment type="caution">
    <text evidence="13">The sequence shown here is derived from an EMBL/GenBank/DDBJ whole genome shotgun (WGS) entry which is preliminary data.</text>
</comment>
<comment type="function">
    <text evidence="11">Involved in protein export. Acts as a chaperone by maintaining the newly synthesized protein in an open conformation.</text>
</comment>
<dbReference type="PROSITE" id="PS50059">
    <property type="entry name" value="FKBP_PPIASE"/>
    <property type="match status" value="1"/>
</dbReference>
<evidence type="ECO:0000256" key="9">
    <source>
        <dbReference type="ARBA" id="ARBA00023306"/>
    </source>
</evidence>
<evidence type="ECO:0000256" key="1">
    <source>
        <dbReference type="ARBA" id="ARBA00000971"/>
    </source>
</evidence>
<dbReference type="GO" id="GO:0051301">
    <property type="term" value="P:cell division"/>
    <property type="evidence" value="ECO:0007669"/>
    <property type="project" value="UniProtKB-KW"/>
</dbReference>
<dbReference type="FunFam" id="3.10.50.40:FF:000001">
    <property type="entry name" value="Trigger factor"/>
    <property type="match status" value="1"/>
</dbReference>
<keyword evidence="5 11" id="KW-0132">Cell division</keyword>
<dbReference type="SUPFAM" id="SSF102735">
    <property type="entry name" value="Trigger factor ribosome-binding domain"/>
    <property type="match status" value="1"/>
</dbReference>
<dbReference type="InterPro" id="IPR008881">
    <property type="entry name" value="Trigger_fac_ribosome-bd_bac"/>
</dbReference>
<dbReference type="InterPro" id="IPR037041">
    <property type="entry name" value="Trigger_fac_C_sf"/>
</dbReference>
<dbReference type="Pfam" id="PF05697">
    <property type="entry name" value="Trigger_N"/>
    <property type="match status" value="1"/>
</dbReference>
<dbReference type="InterPro" id="IPR001179">
    <property type="entry name" value="PPIase_FKBP_dom"/>
</dbReference>
<dbReference type="GO" id="GO:0044183">
    <property type="term" value="F:protein folding chaperone"/>
    <property type="evidence" value="ECO:0007669"/>
    <property type="project" value="TreeGrafter"/>
</dbReference>
<keyword evidence="8 10" id="KW-0413">Isomerase</keyword>
<evidence type="ECO:0000313" key="13">
    <source>
        <dbReference type="EMBL" id="KKU06026.1"/>
    </source>
</evidence>
<dbReference type="Gene3D" id="3.30.70.1050">
    <property type="entry name" value="Trigger factor ribosome-binding domain"/>
    <property type="match status" value="1"/>
</dbReference>
<name>A0A0G1MCK4_9BACT</name>
<evidence type="ECO:0000256" key="8">
    <source>
        <dbReference type="ARBA" id="ARBA00023235"/>
    </source>
</evidence>
<dbReference type="GO" id="GO:0043335">
    <property type="term" value="P:protein unfolding"/>
    <property type="evidence" value="ECO:0007669"/>
    <property type="project" value="TreeGrafter"/>
</dbReference>
<dbReference type="SUPFAM" id="SSF109998">
    <property type="entry name" value="Triger factor/SurA peptide-binding domain-like"/>
    <property type="match status" value="1"/>
</dbReference>
<dbReference type="EMBL" id="LCKX01000041">
    <property type="protein sequence ID" value="KKU06026.1"/>
    <property type="molecule type" value="Genomic_DNA"/>
</dbReference>
<evidence type="ECO:0000256" key="5">
    <source>
        <dbReference type="ARBA" id="ARBA00022618"/>
    </source>
</evidence>
<keyword evidence="6 10" id="KW-0697">Rotamase</keyword>
<evidence type="ECO:0000256" key="11">
    <source>
        <dbReference type="RuleBase" id="RU003914"/>
    </source>
</evidence>
<evidence type="ECO:0000256" key="7">
    <source>
        <dbReference type="ARBA" id="ARBA00023186"/>
    </source>
</evidence>
<evidence type="ECO:0000313" key="14">
    <source>
        <dbReference type="Proteomes" id="UP000033999"/>
    </source>
</evidence>
<dbReference type="InterPro" id="IPR046357">
    <property type="entry name" value="PPIase_dom_sf"/>
</dbReference>
<feature type="non-terminal residue" evidence="13">
    <location>
        <position position="346"/>
    </location>
</feature>
<dbReference type="Gene3D" id="1.10.3120.10">
    <property type="entry name" value="Trigger factor, C-terminal domain"/>
    <property type="match status" value="1"/>
</dbReference>
<dbReference type="NCBIfam" id="TIGR00115">
    <property type="entry name" value="tig"/>
    <property type="match status" value="1"/>
</dbReference>